<organism evidence="1 2">
    <name type="scientific">Anaerobacillus alkaliphilus</name>
    <dbReference type="NCBI Taxonomy" id="1548597"/>
    <lineage>
        <taxon>Bacteria</taxon>
        <taxon>Bacillati</taxon>
        <taxon>Bacillota</taxon>
        <taxon>Bacilli</taxon>
        <taxon>Bacillales</taxon>
        <taxon>Bacillaceae</taxon>
        <taxon>Anaerobacillus</taxon>
    </lineage>
</organism>
<dbReference type="AlphaFoldDB" id="A0A4Q0VY54"/>
<dbReference type="InterPro" id="IPR012340">
    <property type="entry name" value="NA-bd_OB-fold"/>
</dbReference>
<sequence length="114" mass="12814">MKQLFITLIALFLIVGCGPSDLEKIQEITSDAHHKGKITKIDDRVLVQELIANYYPTPVVVSLLVSNKTEILDANDNKIDFSELRKGQLVEVWVDGWRESDPLKAGALKIKLIQ</sequence>
<gene>
    <name evidence="1" type="ORF">DS745_03220</name>
</gene>
<dbReference type="OrthoDB" id="2452352at2"/>
<evidence type="ECO:0000313" key="2">
    <source>
        <dbReference type="Proteomes" id="UP000290649"/>
    </source>
</evidence>
<dbReference type="EMBL" id="QOUX01000001">
    <property type="protein sequence ID" value="RXJ04410.1"/>
    <property type="molecule type" value="Genomic_DNA"/>
</dbReference>
<dbReference type="RefSeq" id="WP_129076754.1">
    <property type="nucleotide sequence ID" value="NZ_QOUX01000001.1"/>
</dbReference>
<proteinExistence type="predicted"/>
<dbReference type="InterPro" id="IPR021598">
    <property type="entry name" value="DUF3221"/>
</dbReference>
<dbReference type="Gene3D" id="2.40.50.140">
    <property type="entry name" value="Nucleic acid-binding proteins"/>
    <property type="match status" value="1"/>
</dbReference>
<evidence type="ECO:0000313" key="1">
    <source>
        <dbReference type="EMBL" id="RXJ04410.1"/>
    </source>
</evidence>
<name>A0A4Q0VY54_9BACI</name>
<keyword evidence="2" id="KW-1185">Reference proteome</keyword>
<accession>A0A4Q0VY54</accession>
<dbReference type="Proteomes" id="UP000290649">
    <property type="component" value="Unassembled WGS sequence"/>
</dbReference>
<dbReference type="PROSITE" id="PS51257">
    <property type="entry name" value="PROKAR_LIPOPROTEIN"/>
    <property type="match status" value="1"/>
</dbReference>
<protein>
    <submittedName>
        <fullName evidence="1">DUF3221 domain-containing protein</fullName>
    </submittedName>
</protein>
<comment type="caution">
    <text evidence="1">The sequence shown here is derived from an EMBL/GenBank/DDBJ whole genome shotgun (WGS) entry which is preliminary data.</text>
</comment>
<dbReference type="Pfam" id="PF11518">
    <property type="entry name" value="DUF3221"/>
    <property type="match status" value="1"/>
</dbReference>
<reference evidence="1 2" key="1">
    <citation type="journal article" date="2019" name="Int. J. Syst. Evol. Microbiol.">
        <title>Anaerobacillus alkaliphilus sp. nov., a novel alkaliphilic and moderately halophilic bacterium.</title>
        <authorList>
            <person name="Borsodi A.K."/>
            <person name="Aszalos J.M."/>
            <person name="Bihari P."/>
            <person name="Nagy I."/>
            <person name="Schumann P."/>
            <person name="Sproer C."/>
            <person name="Kovacs A.L."/>
            <person name="Boka K."/>
            <person name="Dobosy P."/>
            <person name="Ovari M."/>
            <person name="Szili-Kovacs T."/>
            <person name="Toth E."/>
        </authorList>
    </citation>
    <scope>NUCLEOTIDE SEQUENCE [LARGE SCALE GENOMIC DNA]</scope>
    <source>
        <strain evidence="1 2">B16-10</strain>
    </source>
</reference>